<comment type="caution">
    <text evidence="1">The sequence shown here is derived from an EMBL/GenBank/DDBJ whole genome shotgun (WGS) entry which is preliminary data.</text>
</comment>
<dbReference type="EMBL" id="JAMOIL010000048">
    <property type="protein sequence ID" value="MCM0622768.1"/>
    <property type="molecule type" value="Genomic_DNA"/>
</dbReference>
<evidence type="ECO:0000313" key="1">
    <source>
        <dbReference type="EMBL" id="MCM0622768.1"/>
    </source>
</evidence>
<organism evidence="1 2">
    <name type="scientific">Nocardioides bruguierae</name>
    <dbReference type="NCBI Taxonomy" id="2945102"/>
    <lineage>
        <taxon>Bacteria</taxon>
        <taxon>Bacillati</taxon>
        <taxon>Actinomycetota</taxon>
        <taxon>Actinomycetes</taxon>
        <taxon>Propionibacteriales</taxon>
        <taxon>Nocardioidaceae</taxon>
        <taxon>Nocardioides</taxon>
    </lineage>
</organism>
<dbReference type="Pfam" id="PF14100">
    <property type="entry name" value="DUF6807"/>
    <property type="match status" value="1"/>
</dbReference>
<proteinExistence type="predicted"/>
<sequence>MPRPVVHPLRTPSGHLLTGARPADHPWHHGLGLGLPDVDGVNLWGGPSYVHPEGYLEARTRRGSVRAAGTGADAHEDLTWCDDEGAPLLRERRTVACTASGSGLSLRWRSVLTAARDLRLASPEANGRGGAGYGGLFWRLPAGLGADDLEVRCPHGVGEDLANGCTGAWLEIEHRGRWQARLEPDGDGTGPWFVRVSDYAGVGVSLAAPRARWLAAGESVECALALDVSEV</sequence>
<accession>A0A9X2DBC6</accession>
<dbReference type="Proteomes" id="UP001139485">
    <property type="component" value="Unassembled WGS sequence"/>
</dbReference>
<dbReference type="RefSeq" id="WP_250828933.1">
    <property type="nucleotide sequence ID" value="NZ_JAMOIL010000048.1"/>
</dbReference>
<name>A0A9X2DBC6_9ACTN</name>
<dbReference type="AlphaFoldDB" id="A0A9X2DBC6"/>
<reference evidence="1" key="1">
    <citation type="submission" date="2022-05" db="EMBL/GenBank/DDBJ databases">
        <authorList>
            <person name="Tuo L."/>
        </authorList>
    </citation>
    <scope>NUCLEOTIDE SEQUENCE</scope>
    <source>
        <strain evidence="1">BSK12Z-4</strain>
    </source>
</reference>
<gene>
    <name evidence="1" type="ORF">M8330_20980</name>
</gene>
<protein>
    <submittedName>
        <fullName evidence="1">PmoA family protein</fullName>
    </submittedName>
</protein>
<dbReference type="InterPro" id="IPR029475">
    <property type="entry name" value="DUF6807"/>
</dbReference>
<keyword evidence="2" id="KW-1185">Reference proteome</keyword>
<evidence type="ECO:0000313" key="2">
    <source>
        <dbReference type="Proteomes" id="UP001139485"/>
    </source>
</evidence>